<dbReference type="RefSeq" id="WP_121546630.1">
    <property type="nucleotide sequence ID" value="NZ_CP023407.1"/>
</dbReference>
<dbReference type="PROSITE" id="PS50801">
    <property type="entry name" value="STAS"/>
    <property type="match status" value="1"/>
</dbReference>
<keyword evidence="3" id="KW-1185">Reference proteome</keyword>
<dbReference type="GeneID" id="93884509"/>
<dbReference type="Pfam" id="PF01740">
    <property type="entry name" value="STAS"/>
    <property type="match status" value="1"/>
</dbReference>
<evidence type="ECO:0000313" key="2">
    <source>
        <dbReference type="EMBL" id="AYL36948.1"/>
    </source>
</evidence>
<proteinExistence type="predicted"/>
<evidence type="ECO:0000259" key="1">
    <source>
        <dbReference type="PROSITE" id="PS50801"/>
    </source>
</evidence>
<name>A0A494V3U6_9ACTN</name>
<dbReference type="CDD" id="cd07043">
    <property type="entry name" value="STAS_anti-anti-sigma_factors"/>
    <property type="match status" value="1"/>
</dbReference>
<dbReference type="InterPro" id="IPR036513">
    <property type="entry name" value="STAS_dom_sf"/>
</dbReference>
<accession>A0A494V3U6</accession>
<dbReference type="PANTHER" id="PTHR33495:SF13">
    <property type="entry name" value="ANTI-SIGMA-F FACTOR ANTAGONIST RSFB"/>
    <property type="match status" value="1"/>
</dbReference>
<sequence>MPEIRTTVCQVNAVPFPPNPSEPRDPSAHALLSFPTEIDFSNAGDMLGRVMSEARPGDGPWARIVVLDFTATEFMDSQGVRLINDARRLLRPATRVHVVVRPDGVASRVLEVTGLRRDVPVYDNLPEALAA</sequence>
<dbReference type="SUPFAM" id="SSF52091">
    <property type="entry name" value="SpoIIaa-like"/>
    <property type="match status" value="1"/>
</dbReference>
<organism evidence="2 3">
    <name type="scientific">Streptomyces fungicidicus</name>
    <dbReference type="NCBI Taxonomy" id="68203"/>
    <lineage>
        <taxon>Bacteria</taxon>
        <taxon>Bacillati</taxon>
        <taxon>Actinomycetota</taxon>
        <taxon>Actinomycetes</taxon>
        <taxon>Kitasatosporales</taxon>
        <taxon>Streptomycetaceae</taxon>
        <taxon>Streptomyces</taxon>
    </lineage>
</organism>
<dbReference type="AlphaFoldDB" id="A0A494V3U6"/>
<dbReference type="GO" id="GO:0043856">
    <property type="term" value="F:anti-sigma factor antagonist activity"/>
    <property type="evidence" value="ECO:0007669"/>
    <property type="project" value="TreeGrafter"/>
</dbReference>
<feature type="domain" description="STAS" evidence="1">
    <location>
        <begin position="31"/>
        <end position="131"/>
    </location>
</feature>
<gene>
    <name evidence="2" type="ORF">CNQ36_16915</name>
</gene>
<evidence type="ECO:0000313" key="3">
    <source>
        <dbReference type="Proteomes" id="UP000282170"/>
    </source>
</evidence>
<dbReference type="InterPro" id="IPR002645">
    <property type="entry name" value="STAS_dom"/>
</dbReference>
<dbReference type="Gene3D" id="3.30.750.24">
    <property type="entry name" value="STAS domain"/>
    <property type="match status" value="1"/>
</dbReference>
<dbReference type="PANTHER" id="PTHR33495">
    <property type="entry name" value="ANTI-SIGMA FACTOR ANTAGONIST TM_1081-RELATED-RELATED"/>
    <property type="match status" value="1"/>
</dbReference>
<protein>
    <submittedName>
        <fullName evidence="2">Anti-anti-sigma factor</fullName>
    </submittedName>
</protein>
<dbReference type="Proteomes" id="UP000282170">
    <property type="component" value="Chromosome"/>
</dbReference>
<dbReference type="KEGG" id="sfug:CNQ36_16915"/>
<dbReference type="EMBL" id="CP023407">
    <property type="protein sequence ID" value="AYL36948.1"/>
    <property type="molecule type" value="Genomic_DNA"/>
</dbReference>
<reference evidence="2 3" key="1">
    <citation type="submission" date="2017-09" db="EMBL/GenBank/DDBJ databases">
        <authorList>
            <person name="Zhang H."/>
            <person name="Hu S."/>
            <person name="Xu J."/>
            <person name="He Z."/>
        </authorList>
    </citation>
    <scope>NUCLEOTIDE SEQUENCE [LARGE SCALE GENOMIC DNA]</scope>
    <source>
        <strain evidence="2 3">TXX3120</strain>
    </source>
</reference>